<evidence type="ECO:0000313" key="3">
    <source>
        <dbReference type="Proteomes" id="UP000254107"/>
    </source>
</evidence>
<organism evidence="2 3">
    <name type="scientific">Moraxella lacunata</name>
    <dbReference type="NCBI Taxonomy" id="477"/>
    <lineage>
        <taxon>Bacteria</taxon>
        <taxon>Pseudomonadati</taxon>
        <taxon>Pseudomonadota</taxon>
        <taxon>Gammaproteobacteria</taxon>
        <taxon>Moraxellales</taxon>
        <taxon>Moraxellaceae</taxon>
        <taxon>Moraxella</taxon>
    </lineage>
</organism>
<dbReference type="GeneID" id="302270895"/>
<dbReference type="PANTHER" id="PTHR42957">
    <property type="entry name" value="HELICASE MJ1565-RELATED"/>
    <property type="match status" value="1"/>
</dbReference>
<proteinExistence type="predicted"/>
<feature type="domain" description="Helicase HerA central" evidence="1">
    <location>
        <begin position="69"/>
        <end position="147"/>
    </location>
</feature>
<reference evidence="2 3" key="1">
    <citation type="submission" date="2018-06" db="EMBL/GenBank/DDBJ databases">
        <authorList>
            <consortium name="Pathogen Informatics"/>
            <person name="Doyle S."/>
        </authorList>
    </citation>
    <scope>NUCLEOTIDE SEQUENCE [LARGE SCALE GENOMIC DNA]</scope>
    <source>
        <strain evidence="2 3">NCTC7911</strain>
    </source>
</reference>
<dbReference type="AlphaFoldDB" id="A0A378QJD8"/>
<dbReference type="Proteomes" id="UP000254107">
    <property type="component" value="Unassembled WGS sequence"/>
</dbReference>
<gene>
    <name evidence="2" type="ORF">NCTC7911_02378</name>
</gene>
<protein>
    <submittedName>
        <fullName evidence="2">Domain of uncharacterized function DUF87</fullName>
    </submittedName>
</protein>
<accession>A0A378QJD8</accession>
<name>A0A378QJD8_MORLA</name>
<dbReference type="PANTHER" id="PTHR42957:SF1">
    <property type="entry name" value="HELICASE MJ1565-RELATED"/>
    <property type="match status" value="1"/>
</dbReference>
<dbReference type="InterPro" id="IPR008571">
    <property type="entry name" value="HerA-like"/>
</dbReference>
<evidence type="ECO:0000259" key="1">
    <source>
        <dbReference type="Pfam" id="PF01935"/>
    </source>
</evidence>
<dbReference type="Pfam" id="PF01935">
    <property type="entry name" value="DUF87"/>
    <property type="match status" value="1"/>
</dbReference>
<dbReference type="EMBL" id="UGQC01000001">
    <property type="protein sequence ID" value="STZ00965.1"/>
    <property type="molecule type" value="Genomic_DNA"/>
</dbReference>
<dbReference type="SUPFAM" id="SSF52540">
    <property type="entry name" value="P-loop containing nucleoside triphosphate hydrolases"/>
    <property type="match status" value="1"/>
</dbReference>
<dbReference type="InterPro" id="IPR002789">
    <property type="entry name" value="HerA_central"/>
</dbReference>
<dbReference type="InterPro" id="IPR027417">
    <property type="entry name" value="P-loop_NTPase"/>
</dbReference>
<keyword evidence="3" id="KW-1185">Reference proteome</keyword>
<evidence type="ECO:0000313" key="2">
    <source>
        <dbReference type="EMBL" id="STZ00965.1"/>
    </source>
</evidence>
<dbReference type="RefSeq" id="WP_228144488.1">
    <property type="nucleotide sequence ID" value="NZ_MXAN01000005.1"/>
</dbReference>
<sequence>MKFGSDISNYYSNQGLKVYKPVGRALERIVNYYDSQTLNNHFAEFGSKEKVRLGYIRYASSNRKYQQVDNVPIYIYPTDLLSQKSALFGMTRTGKSNTTKIIAKSVYELRMPKNSEDNPLRVGQIIFDPNGEYANENTQDKDANNNPNSLKNIYQLYTGSEKHDEVVTYGLTGHKNDLDRKLMKLNFFEEDNLNLGKSIIDSILADDKTKYIQNFIQVIFEKPDENDRGPTTRYRRRVLAYQALLARAGFEVPQNKQQVSIKGLFNKNLILALEDDQTDLQSNYKSVAKVLSQDFVSLHQLANAFEALDSFIRDGKSAYKDFNNDYIATSSSGEQWADEDFKKIIGMWQYANDTRMIGKAIEQHDVGTTKDYAEEIYEHLANGKLVIIDQSSGNPELNKSSAQRIMWQIFRKNQELFRNGDTQIPNILVYVEEAHNLLPVGNDLDTSDVWVRTAKEGAKYRIGMVYATQEVSSIQKNILKNTANWFISHLNNTDETKELCKYYDFKDFETSILRAQDKGFLRIKTLSNLFFVPVQVDKFEINN</sequence>
<dbReference type="Gene3D" id="3.40.50.300">
    <property type="entry name" value="P-loop containing nucleotide triphosphate hydrolases"/>
    <property type="match status" value="2"/>
</dbReference>